<organism evidence="4 5">
    <name type="scientific">Roseicella aquatilis</name>
    <dbReference type="NCBI Taxonomy" id="2527868"/>
    <lineage>
        <taxon>Bacteria</taxon>
        <taxon>Pseudomonadati</taxon>
        <taxon>Pseudomonadota</taxon>
        <taxon>Alphaproteobacteria</taxon>
        <taxon>Acetobacterales</taxon>
        <taxon>Roseomonadaceae</taxon>
        <taxon>Roseicella</taxon>
    </lineage>
</organism>
<gene>
    <name evidence="4" type="ORF">EXY23_09670</name>
</gene>
<dbReference type="PANTHER" id="PTHR30531">
    <property type="entry name" value="FLAGELLAR BIOSYNTHETIC PROTEIN FLHB"/>
    <property type="match status" value="1"/>
</dbReference>
<dbReference type="InterPro" id="IPR029025">
    <property type="entry name" value="T3SS_substrate_exporter_C"/>
</dbReference>
<feature type="transmembrane region" description="Helical" evidence="3">
    <location>
        <begin position="145"/>
        <end position="164"/>
    </location>
</feature>
<reference evidence="4 5" key="1">
    <citation type="submission" date="2019-03" db="EMBL/GenBank/DDBJ databases">
        <title>Paracraurococcus aquatilis NE82 genome sequence.</title>
        <authorList>
            <person name="Zhao Y."/>
            <person name="Du Z."/>
        </authorList>
    </citation>
    <scope>NUCLEOTIDE SEQUENCE [LARGE SCALE GENOMIC DNA]</scope>
    <source>
        <strain evidence="4 5">NE82</strain>
    </source>
</reference>
<accession>A0A4R4DTY3</accession>
<feature type="transmembrane region" description="Helical" evidence="3">
    <location>
        <begin position="80"/>
        <end position="104"/>
    </location>
</feature>
<dbReference type="RefSeq" id="WP_132287672.1">
    <property type="nucleotide sequence ID" value="NZ_SKBM01000007.1"/>
</dbReference>
<comment type="similarity">
    <text evidence="1">Belongs to the type III secretion exporter family.</text>
</comment>
<keyword evidence="4" id="KW-0966">Cell projection</keyword>
<evidence type="ECO:0000313" key="4">
    <source>
        <dbReference type="EMBL" id="TCZ63643.1"/>
    </source>
</evidence>
<keyword evidence="4" id="KW-0969">Cilium</keyword>
<feature type="region of interest" description="Disordered" evidence="2">
    <location>
        <begin position="1"/>
        <end position="26"/>
    </location>
</feature>
<keyword evidence="3" id="KW-0472">Membrane</keyword>
<dbReference type="SUPFAM" id="SSF160544">
    <property type="entry name" value="EscU C-terminal domain-like"/>
    <property type="match status" value="1"/>
</dbReference>
<evidence type="ECO:0000256" key="2">
    <source>
        <dbReference type="SAM" id="MobiDB-lite"/>
    </source>
</evidence>
<keyword evidence="3" id="KW-1133">Transmembrane helix</keyword>
<dbReference type="GO" id="GO:0009306">
    <property type="term" value="P:protein secretion"/>
    <property type="evidence" value="ECO:0007669"/>
    <property type="project" value="InterPro"/>
</dbReference>
<keyword evidence="4" id="KW-0282">Flagellum</keyword>
<dbReference type="EMBL" id="SKBM01000007">
    <property type="protein sequence ID" value="TCZ63643.1"/>
    <property type="molecule type" value="Genomic_DNA"/>
</dbReference>
<evidence type="ECO:0000313" key="5">
    <source>
        <dbReference type="Proteomes" id="UP000295023"/>
    </source>
</evidence>
<comment type="caution">
    <text evidence="4">The sequence shown here is derived from an EMBL/GenBank/DDBJ whole genome shotgun (WGS) entry which is preliminary data.</text>
</comment>
<feature type="transmembrane region" description="Helical" evidence="3">
    <location>
        <begin position="184"/>
        <end position="207"/>
    </location>
</feature>
<evidence type="ECO:0000256" key="3">
    <source>
        <dbReference type="SAM" id="Phobius"/>
    </source>
</evidence>
<proteinExistence type="inferred from homology"/>
<keyword evidence="3" id="KW-0812">Transmembrane</keyword>
<evidence type="ECO:0000256" key="1">
    <source>
        <dbReference type="ARBA" id="ARBA00010690"/>
    </source>
</evidence>
<dbReference type="OrthoDB" id="9807950at2"/>
<dbReference type="Gene3D" id="3.40.1690.10">
    <property type="entry name" value="secretion proteins EscU"/>
    <property type="match status" value="1"/>
</dbReference>
<feature type="transmembrane region" description="Helical" evidence="3">
    <location>
        <begin position="35"/>
        <end position="60"/>
    </location>
</feature>
<protein>
    <submittedName>
        <fullName evidence="4">Flagellar biosynthesis protein FlhB</fullName>
    </submittedName>
</protein>
<feature type="compositionally biased region" description="Basic and acidic residues" evidence="2">
    <location>
        <begin position="1"/>
        <end position="13"/>
    </location>
</feature>
<dbReference type="Proteomes" id="UP000295023">
    <property type="component" value="Unassembled WGS sequence"/>
</dbReference>
<dbReference type="PANTHER" id="PTHR30531:SF12">
    <property type="entry name" value="FLAGELLAR BIOSYNTHETIC PROTEIN FLHB"/>
    <property type="match status" value="1"/>
</dbReference>
<dbReference type="GO" id="GO:0005886">
    <property type="term" value="C:plasma membrane"/>
    <property type="evidence" value="ECO:0007669"/>
    <property type="project" value="TreeGrafter"/>
</dbReference>
<keyword evidence="5" id="KW-1185">Reference proteome</keyword>
<dbReference type="PRINTS" id="PR00950">
    <property type="entry name" value="TYPE3IMSPROT"/>
</dbReference>
<name>A0A4R4DTY3_9PROT</name>
<dbReference type="AlphaFoldDB" id="A0A4R4DTY3"/>
<dbReference type="Pfam" id="PF01312">
    <property type="entry name" value="Bac_export_2"/>
    <property type="match status" value="1"/>
</dbReference>
<sequence length="351" mass="37543">MAGDDKEAEDRTESPTARRLNQAREQGQVPLSREALGFATLLAATLAGILALPPAGLAWLHALRALLEAPHPDPAAVLDLLRGATLGLLPVAGAVALVAILACLAQTGPLWRVETLLPDLSRLNPLSGLHRLLGPDGGIELLRTLLKLGVLGGALWLALDLSALRTALHQPAGALPGVIGEGVLRLLLAVLGAFAAIAVLDVAVVRWRWLRQLRMSREELKEEMRDTEGDPQVKARLRRIRESRARKRMLAAVPNAAVVITNPTHYAVALSYQQGETAAPRLVAKGVDTMAARIRAAAEEHGVPIVADPPLARALYRLEVDTEIPQEHWQAVAGVIAYVWRLQGRAAHAGA</sequence>
<dbReference type="InterPro" id="IPR006135">
    <property type="entry name" value="T3SS_substrate_exporter"/>
</dbReference>